<proteinExistence type="predicted"/>
<organism evidence="1">
    <name type="scientific">Kuenenia stuttgartiensis</name>
    <dbReference type="NCBI Taxonomy" id="174633"/>
    <lineage>
        <taxon>Bacteria</taxon>
        <taxon>Pseudomonadati</taxon>
        <taxon>Planctomycetota</taxon>
        <taxon>Candidatus Brocadiia</taxon>
        <taxon>Candidatus Brocadiales</taxon>
        <taxon>Candidatus Brocadiaceae</taxon>
        <taxon>Candidatus Kuenenia</taxon>
    </lineage>
</organism>
<protein>
    <submittedName>
        <fullName evidence="1">Uncharacterized protein</fullName>
    </submittedName>
</protein>
<dbReference type="RefSeq" id="WP_169703455.1">
    <property type="nucleotide sequence ID" value="NZ_OCTL01000062.1"/>
</dbReference>
<gene>
    <name evidence="1" type="ORF">kusta0066</name>
</gene>
<sequence>MFFEDIMQWQQMVFFVFKKGEKPPLNILLRPHLRPMKQQHPVCFGTLIVLDKCGRYLMPAPYVTIRAFVLNMPSQKNTAKFHGHCVDAG</sequence>
<reference evidence="1" key="1">
    <citation type="journal article" date="2006" name="Nature">
        <title>Deciphering the evolution and metabolism of an anammox bacterium from a community genome.</title>
        <authorList>
            <person name="Strous M."/>
            <person name="Pelletier E."/>
            <person name="Mangenot S."/>
            <person name="Rattei T."/>
            <person name="Lehner A."/>
            <person name="Taylor M.W."/>
            <person name="Horn M."/>
            <person name="Daims H."/>
            <person name="Bartol-Mavel D."/>
            <person name="Wincker P."/>
            <person name="Barbe V."/>
            <person name="Fonknechten N."/>
            <person name="Vallenet D."/>
            <person name="Segurens B."/>
            <person name="Schenowitz-Truong C."/>
            <person name="Medigue C."/>
            <person name="Collingro A."/>
            <person name="Snel B."/>
            <person name="Dutilh B.E."/>
            <person name="OpDenCamp H.J.M."/>
            <person name="vanDerDrift C."/>
            <person name="Cirpus I."/>
            <person name="vanDePas-Schoonen K.T."/>
            <person name="Harhangi H.R."/>
            <person name="vanNiftrik L."/>
            <person name="Schmid M."/>
            <person name="Keltjens J."/>
            <person name="vanDeVossenberg J."/>
            <person name="Kartal B."/>
            <person name="Meier H."/>
            <person name="Frishman D."/>
            <person name="Huynen M.A."/>
            <person name="Mewes H."/>
            <person name="Weissenbach J."/>
            <person name="Jetten M.S.M."/>
            <person name="Wagner M."/>
            <person name="LePaslier D."/>
        </authorList>
    </citation>
    <scope>NUCLEOTIDE SEQUENCE</scope>
</reference>
<accession>Q1Q7K7</accession>
<dbReference type="AlphaFoldDB" id="Q1Q7K7"/>
<evidence type="ECO:0000313" key="1">
    <source>
        <dbReference type="EMBL" id="CAJ70811.1"/>
    </source>
</evidence>
<dbReference type="EMBL" id="CT030148">
    <property type="protein sequence ID" value="CAJ70811.1"/>
    <property type="molecule type" value="Genomic_DNA"/>
</dbReference>
<name>Q1Q7K7_KUEST</name>
<reference evidence="1" key="2">
    <citation type="submission" date="2006-01" db="EMBL/GenBank/DDBJ databases">
        <authorList>
            <person name="Genoscope"/>
        </authorList>
    </citation>
    <scope>NUCLEOTIDE SEQUENCE</scope>
</reference>